<evidence type="ECO:0000313" key="1">
    <source>
        <dbReference type="EMBL" id="MBD2864889.1"/>
    </source>
</evidence>
<gene>
    <name evidence="1" type="ORF">IDH45_23200</name>
</gene>
<comment type="caution">
    <text evidence="1">The sequence shown here is derived from an EMBL/GenBank/DDBJ whole genome shotgun (WGS) entry which is preliminary data.</text>
</comment>
<name>A0A927H2W7_9BACL</name>
<reference evidence="1" key="1">
    <citation type="submission" date="2020-09" db="EMBL/GenBank/DDBJ databases">
        <title>A novel bacterium of genus Paenibacillus, isolated from South China Sea.</title>
        <authorList>
            <person name="Huang H."/>
            <person name="Mo K."/>
            <person name="Hu Y."/>
        </authorList>
    </citation>
    <scope>NUCLEOTIDE SEQUENCE</scope>
    <source>
        <strain evidence="1">IB182363</strain>
    </source>
</reference>
<accession>A0A927H2W7</accession>
<dbReference type="EMBL" id="JACXJA010000035">
    <property type="protein sequence ID" value="MBD2864889.1"/>
    <property type="molecule type" value="Genomic_DNA"/>
</dbReference>
<dbReference type="AlphaFoldDB" id="A0A927H2W7"/>
<evidence type="ECO:0000313" key="2">
    <source>
        <dbReference type="Proteomes" id="UP000639396"/>
    </source>
</evidence>
<proteinExistence type="predicted"/>
<dbReference type="Proteomes" id="UP000639396">
    <property type="component" value="Unassembled WGS sequence"/>
</dbReference>
<sequence>MQLKFECATIMATLGDCCVGDQLTPSGKPEEGVNELIGEAFRFVKERESWTSGAQSVPYIALAANRQRKASSSGNASNAGRQTRAALYGAGLALLEGSRYYDIIDQESDFSKC</sequence>
<dbReference type="RefSeq" id="WP_190930513.1">
    <property type="nucleotide sequence ID" value="NZ_JACXJA010000035.1"/>
</dbReference>
<keyword evidence="2" id="KW-1185">Reference proteome</keyword>
<organism evidence="1 2">
    <name type="scientific">Paenibacillus oceani</name>
    <dbReference type="NCBI Taxonomy" id="2772510"/>
    <lineage>
        <taxon>Bacteria</taxon>
        <taxon>Bacillati</taxon>
        <taxon>Bacillota</taxon>
        <taxon>Bacilli</taxon>
        <taxon>Bacillales</taxon>
        <taxon>Paenibacillaceae</taxon>
        <taxon>Paenibacillus</taxon>
    </lineage>
</organism>
<protein>
    <submittedName>
        <fullName evidence="1">Uncharacterized protein</fullName>
    </submittedName>
</protein>